<sequence length="128" mass="14805">MESWMPDDHVTEAVLDGRRDYRQLSMPDSRWVVAELTHRGYSVREIAGWLKCSTRQVKRVRAELLTEVMGLLAEERERAAQAERRFANVRRDNSRLVERCAELETRNDIHVMATLSQLGTGKRSSAPH</sequence>
<reference evidence="2 3" key="1">
    <citation type="submission" date="2013-04" db="EMBL/GenBank/DDBJ databases">
        <title>Complete genome sequence of Corynebacterium humireducens DSM 45392(T), isolated from a wastewater-fed microbial fuel cell.</title>
        <authorList>
            <person name="Ruckert C."/>
            <person name="Albersmeier A."/>
            <person name="Kalinowski J."/>
        </authorList>
    </citation>
    <scope>NUCLEOTIDE SEQUENCE [LARGE SCALE GENOMIC DNA]</scope>
    <source>
        <strain evidence="3">MFC-5</strain>
    </source>
</reference>
<dbReference type="KEGG" id="chm:B842_03475"/>
<dbReference type="EMBL" id="CP005286">
    <property type="protein sequence ID" value="AJE32548.1"/>
    <property type="molecule type" value="Genomic_DNA"/>
</dbReference>
<name>A0A0B5D8J0_9CORY</name>
<accession>A0A0B5D8J0</accession>
<keyword evidence="3" id="KW-1185">Reference proteome</keyword>
<dbReference type="Gene3D" id="1.10.10.60">
    <property type="entry name" value="Homeodomain-like"/>
    <property type="match status" value="1"/>
</dbReference>
<organism evidence="2 3">
    <name type="scientific">Corynebacterium humireducens NBRC 106098 = DSM 45392</name>
    <dbReference type="NCBI Taxonomy" id="1223515"/>
    <lineage>
        <taxon>Bacteria</taxon>
        <taxon>Bacillati</taxon>
        <taxon>Actinomycetota</taxon>
        <taxon>Actinomycetes</taxon>
        <taxon>Mycobacteriales</taxon>
        <taxon>Corynebacteriaceae</taxon>
        <taxon>Corynebacterium</taxon>
    </lineage>
</organism>
<evidence type="ECO:0000256" key="1">
    <source>
        <dbReference type="SAM" id="Coils"/>
    </source>
</evidence>
<evidence type="ECO:0000313" key="2">
    <source>
        <dbReference type="EMBL" id="AJE32548.1"/>
    </source>
</evidence>
<dbReference type="HOGENOM" id="CLU_1955896_0_0_11"/>
<dbReference type="STRING" id="1223515.B842_03475"/>
<evidence type="ECO:0000313" key="3">
    <source>
        <dbReference type="Proteomes" id="UP000031524"/>
    </source>
</evidence>
<protein>
    <submittedName>
        <fullName evidence="2">Uncharacterized protein</fullName>
    </submittedName>
</protein>
<proteinExistence type="predicted"/>
<dbReference type="AlphaFoldDB" id="A0A0B5D8J0"/>
<feature type="coiled-coil region" evidence="1">
    <location>
        <begin position="65"/>
        <end position="106"/>
    </location>
</feature>
<dbReference type="Proteomes" id="UP000031524">
    <property type="component" value="Chromosome"/>
</dbReference>
<gene>
    <name evidence="2" type="ORF">B842_03475</name>
</gene>
<keyword evidence="1" id="KW-0175">Coiled coil</keyword>